<feature type="domain" description="Alanine racemase N-terminal" evidence="2">
    <location>
        <begin position="18"/>
        <end position="231"/>
    </location>
</feature>
<dbReference type="InterPro" id="IPR011078">
    <property type="entry name" value="PyrdxlP_homeostasis"/>
</dbReference>
<dbReference type="PROSITE" id="PS01211">
    <property type="entry name" value="UPF0001"/>
    <property type="match status" value="1"/>
</dbReference>
<dbReference type="GO" id="GO:0030170">
    <property type="term" value="F:pyridoxal phosphate binding"/>
    <property type="evidence" value="ECO:0007669"/>
    <property type="project" value="InterPro"/>
</dbReference>
<name>A0A3B1DDG8_9ZZZZ</name>
<dbReference type="InterPro" id="IPR029066">
    <property type="entry name" value="PLP-binding_barrel"/>
</dbReference>
<evidence type="ECO:0000256" key="1">
    <source>
        <dbReference type="ARBA" id="ARBA00022898"/>
    </source>
</evidence>
<dbReference type="FunFam" id="3.20.20.10:FF:000018">
    <property type="entry name" value="Pyridoxal phosphate homeostasis protein"/>
    <property type="match status" value="1"/>
</dbReference>
<dbReference type="InterPro" id="IPR001608">
    <property type="entry name" value="Ala_racemase_N"/>
</dbReference>
<dbReference type="EMBL" id="UOGG01000091">
    <property type="protein sequence ID" value="VAX29755.1"/>
    <property type="molecule type" value="Genomic_DNA"/>
</dbReference>
<accession>A0A3B1DDG8</accession>
<evidence type="ECO:0000313" key="3">
    <source>
        <dbReference type="EMBL" id="VAX29755.1"/>
    </source>
</evidence>
<protein>
    <submittedName>
        <fullName evidence="3">UPF0001 protein YggS</fullName>
    </submittedName>
</protein>
<dbReference type="CDD" id="cd00635">
    <property type="entry name" value="PLPDE_III_YBL036c_like"/>
    <property type="match status" value="1"/>
</dbReference>
<dbReference type="PIRSF" id="PIRSF004848">
    <property type="entry name" value="YBL036c_PLPDEIII"/>
    <property type="match status" value="1"/>
</dbReference>
<dbReference type="Pfam" id="PF01168">
    <property type="entry name" value="Ala_racemase_N"/>
    <property type="match status" value="1"/>
</dbReference>
<dbReference type="SUPFAM" id="SSF51419">
    <property type="entry name" value="PLP-binding barrel"/>
    <property type="match status" value="1"/>
</dbReference>
<reference evidence="3" key="1">
    <citation type="submission" date="2018-06" db="EMBL/GenBank/DDBJ databases">
        <authorList>
            <person name="Zhirakovskaya E."/>
        </authorList>
    </citation>
    <scope>NUCLEOTIDE SEQUENCE</scope>
</reference>
<proteinExistence type="inferred from homology"/>
<organism evidence="3">
    <name type="scientific">hydrothermal vent metagenome</name>
    <dbReference type="NCBI Taxonomy" id="652676"/>
    <lineage>
        <taxon>unclassified sequences</taxon>
        <taxon>metagenomes</taxon>
        <taxon>ecological metagenomes</taxon>
    </lineage>
</organism>
<keyword evidence="1" id="KW-0663">Pyridoxal phosphate</keyword>
<dbReference type="AlphaFoldDB" id="A0A3B1DDG8"/>
<dbReference type="HAMAP" id="MF_02087">
    <property type="entry name" value="PLP_homeostasis"/>
    <property type="match status" value="1"/>
</dbReference>
<dbReference type="NCBIfam" id="TIGR00044">
    <property type="entry name" value="YggS family pyridoxal phosphate-dependent enzyme"/>
    <property type="match status" value="1"/>
</dbReference>
<evidence type="ECO:0000259" key="2">
    <source>
        <dbReference type="Pfam" id="PF01168"/>
    </source>
</evidence>
<sequence>MIPENLEWVKSRIVQTAKKAGRSPDSVCLVAVSKTISLEKITEACEAGAELFGENRVQEALDKIDRLGQSTQRNVEWHFIGHLQKNKVKQIIGRFGLIHSVDSTALAQVINEKSLAEGRITTVLIQVNVSGETSKFGMAPDELESALRAMSKMPGVKVEGLMTIPPYAEDPEKSRGFFTQLRELRDKMAELGIGGIDLKELSMGMSNDFTVAIEEGATLVRVGSAIFGDRPAD</sequence>
<dbReference type="Gene3D" id="3.20.20.10">
    <property type="entry name" value="Alanine racemase"/>
    <property type="match status" value="1"/>
</dbReference>
<gene>
    <name evidence="3" type="ORF">MNBD_NITROSPINAE05-177</name>
</gene>
<dbReference type="PANTHER" id="PTHR10146">
    <property type="entry name" value="PROLINE SYNTHETASE CO-TRANSCRIBED BACTERIAL HOMOLOG PROTEIN"/>
    <property type="match status" value="1"/>
</dbReference>
<dbReference type="PANTHER" id="PTHR10146:SF14">
    <property type="entry name" value="PYRIDOXAL PHOSPHATE HOMEOSTASIS PROTEIN"/>
    <property type="match status" value="1"/>
</dbReference>